<dbReference type="EMBL" id="WBZC01000037">
    <property type="protein sequence ID" value="KAB3533851.1"/>
    <property type="molecule type" value="Genomic_DNA"/>
</dbReference>
<evidence type="ECO:0000313" key="4">
    <source>
        <dbReference type="EMBL" id="KAB3533851.1"/>
    </source>
</evidence>
<accession>A0A6I0FEE6</accession>
<keyword evidence="2" id="KW-1133">Transmembrane helix</keyword>
<comment type="caution">
    <text evidence="4">The sequence shown here is derived from an EMBL/GenBank/DDBJ whole genome shotgun (WGS) entry which is preliminary data.</text>
</comment>
<evidence type="ECO:0000259" key="3">
    <source>
        <dbReference type="Pfam" id="PF08346"/>
    </source>
</evidence>
<protein>
    <recommendedName>
        <fullName evidence="3">AntA/AntB antirepressor domain-containing protein</fullName>
    </recommendedName>
</protein>
<keyword evidence="2" id="KW-0812">Transmembrane</keyword>
<evidence type="ECO:0000256" key="1">
    <source>
        <dbReference type="SAM" id="Coils"/>
    </source>
</evidence>
<feature type="coiled-coil region" evidence="1">
    <location>
        <begin position="113"/>
        <end position="140"/>
    </location>
</feature>
<gene>
    <name evidence="4" type="ORF">F8154_10305</name>
</gene>
<dbReference type="PANTHER" id="PTHR36180:SF1">
    <property type="entry name" value="ANTA_ANTB ANTIREPRESSOR DOMAIN-CONTAINING PROTEIN"/>
    <property type="match status" value="1"/>
</dbReference>
<dbReference type="InterPro" id="IPR013557">
    <property type="entry name" value="AntA/B_antirep"/>
</dbReference>
<keyword evidence="5" id="KW-1185">Reference proteome</keyword>
<feature type="transmembrane region" description="Helical" evidence="2">
    <location>
        <begin position="203"/>
        <end position="222"/>
    </location>
</feature>
<keyword evidence="1" id="KW-0175">Coiled coil</keyword>
<proteinExistence type="predicted"/>
<evidence type="ECO:0000313" key="5">
    <source>
        <dbReference type="Proteomes" id="UP000432715"/>
    </source>
</evidence>
<keyword evidence="2" id="KW-0472">Membrane</keyword>
<dbReference type="OrthoDB" id="9812611at2"/>
<dbReference type="Pfam" id="PF08346">
    <property type="entry name" value="AntA"/>
    <property type="match status" value="1"/>
</dbReference>
<feature type="domain" description="AntA/AntB antirepressor" evidence="3">
    <location>
        <begin position="17"/>
        <end position="85"/>
    </location>
</feature>
<sequence length="241" mass="27606">MNQLIKVDINEKQQQVVSGRELHEFLEVGTEYAKWFHRMAEYGFVENFDYAVIVKKDENPLGGRPSMDHAIKVDMAKELCMIQRTDKGKQARQYFIKVEKAWNSPESLMARALKMADMKIIEYQNTVMQLEERIEKDKSKVIFADAVSVSKTSILVEDERGVSKVYTLGGEQTVSVITLSSPIYFSCSVLGRSHPLAYRLSSVSLPILQFCFFLCIAITYLYKVYRIQSVCTVNCTLHCMP</sequence>
<reference evidence="4 5" key="1">
    <citation type="submission" date="2019-10" db="EMBL/GenBank/DDBJ databases">
        <title>Alkaliphilus serpentinus sp. nov. and Alkaliphilus pronyensis sp. nov., two novel anaerobic alkaliphilic species isolated from the serpentinized-hosted hydrothermal field of the Prony Bay (New Caledonia).</title>
        <authorList>
            <person name="Postec A."/>
        </authorList>
    </citation>
    <scope>NUCLEOTIDE SEQUENCE [LARGE SCALE GENOMIC DNA]</scope>
    <source>
        <strain evidence="4 5">LacV</strain>
    </source>
</reference>
<dbReference type="RefSeq" id="WP_151861529.1">
    <property type="nucleotide sequence ID" value="NZ_WBZC01000037.1"/>
</dbReference>
<name>A0A6I0FEE6_9FIRM</name>
<evidence type="ECO:0000256" key="2">
    <source>
        <dbReference type="SAM" id="Phobius"/>
    </source>
</evidence>
<dbReference type="AlphaFoldDB" id="A0A6I0FEE6"/>
<organism evidence="4 5">
    <name type="scientific">Alkaliphilus pronyensis</name>
    <dbReference type="NCBI Taxonomy" id="1482732"/>
    <lineage>
        <taxon>Bacteria</taxon>
        <taxon>Bacillati</taxon>
        <taxon>Bacillota</taxon>
        <taxon>Clostridia</taxon>
        <taxon>Peptostreptococcales</taxon>
        <taxon>Natronincolaceae</taxon>
        <taxon>Alkaliphilus</taxon>
    </lineage>
</organism>
<dbReference type="PANTHER" id="PTHR36180">
    <property type="entry name" value="DNA-BINDING PROTEIN-RELATED-RELATED"/>
    <property type="match status" value="1"/>
</dbReference>
<dbReference type="Proteomes" id="UP000432715">
    <property type="component" value="Unassembled WGS sequence"/>
</dbReference>